<gene>
    <name evidence="1" type="ordered locus">Desac_2122</name>
</gene>
<dbReference type="InterPro" id="IPR019300">
    <property type="entry name" value="CooT"/>
</dbReference>
<dbReference type="eggNOG" id="COG1532">
    <property type="taxonomic scope" value="Bacteria"/>
</dbReference>
<dbReference type="STRING" id="880072.Desac_2122"/>
<accession>F2NK07</accession>
<evidence type="ECO:0000313" key="2">
    <source>
        <dbReference type="Proteomes" id="UP000000483"/>
    </source>
</evidence>
<name>F2NK07_DESAR</name>
<dbReference type="Pfam" id="PF10133">
    <property type="entry name" value="CooT"/>
    <property type="match status" value="1"/>
</dbReference>
<keyword evidence="2" id="KW-1185">Reference proteome</keyword>
<protein>
    <submittedName>
        <fullName evidence="1">RNA-binding protein</fullName>
    </submittedName>
</protein>
<dbReference type="AlphaFoldDB" id="F2NK07"/>
<sequence length="120" mass="13691">MTKIGQIRRQYYVLLEMPNSGNCLYVINGLSGNNGVIIVKQALALRLKLENCRRCFNMCEATAYILRNGQEELLLPDVDLIEPEEDGLLRLISIFGEQRVVKADFLRLNLADHKVILKET</sequence>
<reference evidence="1 2" key="1">
    <citation type="journal article" date="2011" name="Stand. Genomic Sci.">
        <title>Complete genome sequence of the acetate-degrading sulfate reducer Desulfobacca acetoxidans type strain (ASRB2).</title>
        <authorList>
            <person name="Goker M."/>
            <person name="Teshima H."/>
            <person name="Lapidus A."/>
            <person name="Nolan M."/>
            <person name="Lucas S."/>
            <person name="Hammon N."/>
            <person name="Deshpande S."/>
            <person name="Cheng J.F."/>
            <person name="Tapia R."/>
            <person name="Han C."/>
            <person name="Goodwin L."/>
            <person name="Pitluck S."/>
            <person name="Huntemann M."/>
            <person name="Liolios K."/>
            <person name="Ivanova N."/>
            <person name="Pagani I."/>
            <person name="Mavromatis K."/>
            <person name="Ovchinikova G."/>
            <person name="Pati A."/>
            <person name="Chen A."/>
            <person name="Palaniappan K."/>
            <person name="Land M."/>
            <person name="Hauser L."/>
            <person name="Brambilla E.M."/>
            <person name="Rohde M."/>
            <person name="Spring S."/>
            <person name="Detter J.C."/>
            <person name="Woyke T."/>
            <person name="Bristow J."/>
            <person name="Eisen J.A."/>
            <person name="Markowitz V."/>
            <person name="Hugenholtz P."/>
            <person name="Kyrpides N.C."/>
            <person name="Klenk H.P."/>
        </authorList>
    </citation>
    <scope>NUCLEOTIDE SEQUENCE [LARGE SCALE GENOMIC DNA]</scope>
    <source>
        <strain evidence="2">ATCC 700848 / DSM 11109 / ASRB2</strain>
    </source>
</reference>
<dbReference type="HOGENOM" id="CLU_2045864_0_0_7"/>
<proteinExistence type="predicted"/>
<organism evidence="1 2">
    <name type="scientific">Desulfobacca acetoxidans (strain ATCC 700848 / DSM 11109 / ASRB2)</name>
    <dbReference type="NCBI Taxonomy" id="880072"/>
    <lineage>
        <taxon>Bacteria</taxon>
        <taxon>Pseudomonadati</taxon>
        <taxon>Thermodesulfobacteriota</taxon>
        <taxon>Desulfobaccia</taxon>
        <taxon>Desulfobaccales</taxon>
        <taxon>Desulfobaccaceae</taxon>
        <taxon>Desulfobacca</taxon>
    </lineage>
</organism>
<dbReference type="KEGG" id="dao:Desac_2122"/>
<dbReference type="Proteomes" id="UP000000483">
    <property type="component" value="Chromosome"/>
</dbReference>
<reference evidence="2" key="2">
    <citation type="submission" date="2011-03" db="EMBL/GenBank/DDBJ databases">
        <title>The complete genome of Desulfobacca acetoxidans DSM 11109.</title>
        <authorList>
            <consortium name="US DOE Joint Genome Institute (JGI-PGF)"/>
            <person name="Lucas S."/>
            <person name="Copeland A."/>
            <person name="Lapidus A."/>
            <person name="Bruce D."/>
            <person name="Goodwin L."/>
            <person name="Pitluck S."/>
            <person name="Peters L."/>
            <person name="Kyrpides N."/>
            <person name="Mavromatis K."/>
            <person name="Ivanova N."/>
            <person name="Ovchinnikova G."/>
            <person name="Teshima H."/>
            <person name="Detter J.C."/>
            <person name="Han C."/>
            <person name="Land M."/>
            <person name="Hauser L."/>
            <person name="Markowitz V."/>
            <person name="Cheng J.-F."/>
            <person name="Hugenholtz P."/>
            <person name="Woyke T."/>
            <person name="Wu D."/>
            <person name="Spring S."/>
            <person name="Schueler E."/>
            <person name="Brambilla E."/>
            <person name="Klenk H.-P."/>
            <person name="Eisen J.A."/>
        </authorList>
    </citation>
    <scope>NUCLEOTIDE SEQUENCE [LARGE SCALE GENOMIC DNA]</scope>
    <source>
        <strain evidence="2">ATCC 700848 / DSM 11109 / ASRB2</strain>
    </source>
</reference>
<dbReference type="EMBL" id="CP002629">
    <property type="protein sequence ID" value="AEB09951.1"/>
    <property type="molecule type" value="Genomic_DNA"/>
</dbReference>
<evidence type="ECO:0000313" key="1">
    <source>
        <dbReference type="EMBL" id="AEB09951.1"/>
    </source>
</evidence>